<organism evidence="1 2">
    <name type="scientific">Mammaliicoccus sciuri</name>
    <name type="common">Staphylococcus sciuri</name>
    <dbReference type="NCBI Taxonomy" id="1296"/>
    <lineage>
        <taxon>Bacteria</taxon>
        <taxon>Bacillati</taxon>
        <taxon>Bacillota</taxon>
        <taxon>Bacilli</taxon>
        <taxon>Bacillales</taxon>
        <taxon>Staphylococcaceae</taxon>
        <taxon>Mammaliicoccus</taxon>
    </lineage>
</organism>
<comment type="caution">
    <text evidence="1">The sequence shown here is derived from an EMBL/GenBank/DDBJ whole genome shotgun (WGS) entry which is preliminary data.</text>
</comment>
<sequence>MKDYKVECFRKDGTPFETKGFVVTDKEIIEQVLLIWNTRRDKK</sequence>
<reference evidence="1" key="1">
    <citation type="submission" date="2022-07" db="EMBL/GenBank/DDBJ databases">
        <title>Bacterial species isolated from the porcine tonsil microbiota.</title>
        <authorList>
            <person name="Oliveira I.M.F."/>
        </authorList>
    </citation>
    <scope>NUCLEOTIDE SEQUENCE</scope>
    <source>
        <strain evidence="1">8QC2O2</strain>
    </source>
</reference>
<dbReference type="AlphaFoldDB" id="A0AAW5LHT8"/>
<name>A0AAW5LHT8_MAMSC</name>
<dbReference type="Proteomes" id="UP001204068">
    <property type="component" value="Unassembled WGS sequence"/>
</dbReference>
<protein>
    <recommendedName>
        <fullName evidence="3">Phage protein</fullName>
    </recommendedName>
</protein>
<evidence type="ECO:0000313" key="2">
    <source>
        <dbReference type="Proteomes" id="UP001204068"/>
    </source>
</evidence>
<accession>A0AAW5LHT8</accession>
<gene>
    <name evidence="1" type="ORF">NQ032_15250</name>
</gene>
<dbReference type="EMBL" id="JANILD010000010">
    <property type="protein sequence ID" value="MCQ9304965.1"/>
    <property type="molecule type" value="Genomic_DNA"/>
</dbReference>
<evidence type="ECO:0008006" key="3">
    <source>
        <dbReference type="Google" id="ProtNLM"/>
    </source>
</evidence>
<proteinExistence type="predicted"/>
<dbReference type="RefSeq" id="WP_256933982.1">
    <property type="nucleotide sequence ID" value="NZ_CP077960.1"/>
</dbReference>
<evidence type="ECO:0000313" key="1">
    <source>
        <dbReference type="EMBL" id="MCQ9304965.1"/>
    </source>
</evidence>